<dbReference type="PRINTS" id="PR00625">
    <property type="entry name" value="JDOMAIN"/>
</dbReference>
<dbReference type="PANTHER" id="PTHR24074">
    <property type="entry name" value="CO-CHAPERONE PROTEIN DJLA"/>
    <property type="match status" value="1"/>
</dbReference>
<dbReference type="InterPro" id="IPR050817">
    <property type="entry name" value="DjlA_DnaK_co-chaperone"/>
</dbReference>
<evidence type="ECO:0000259" key="1">
    <source>
        <dbReference type="PROSITE" id="PS50076"/>
    </source>
</evidence>
<dbReference type="PROSITE" id="PS50076">
    <property type="entry name" value="DNAJ_2"/>
    <property type="match status" value="1"/>
</dbReference>
<dbReference type="OrthoDB" id="10250354at2759"/>
<keyword evidence="2" id="KW-0346">Stress response</keyword>
<evidence type="ECO:0000313" key="2">
    <source>
        <dbReference type="EMBL" id="KAF2498242.1"/>
    </source>
</evidence>
<dbReference type="CDD" id="cd06257">
    <property type="entry name" value="DnaJ"/>
    <property type="match status" value="1"/>
</dbReference>
<name>A0A6A6R1I6_9PEZI</name>
<dbReference type="SUPFAM" id="SSF46565">
    <property type="entry name" value="Chaperone J-domain"/>
    <property type="match status" value="1"/>
</dbReference>
<dbReference type="SMART" id="SM00271">
    <property type="entry name" value="DnaJ"/>
    <property type="match status" value="1"/>
</dbReference>
<dbReference type="InterPro" id="IPR001623">
    <property type="entry name" value="DnaJ_domain"/>
</dbReference>
<protein>
    <submittedName>
        <fullName evidence="2">Heat shock protein DnaJ</fullName>
    </submittedName>
</protein>
<sequence length="67" mass="7813">MSSTPTPWVTLGVARDANEKTVRSAYHRLAREHHPDKIRDPTRRTAGEEMFKIIQHAYELLTNKVKR</sequence>
<dbReference type="Pfam" id="PF00226">
    <property type="entry name" value="DnaJ"/>
    <property type="match status" value="1"/>
</dbReference>
<dbReference type="Proteomes" id="UP000799750">
    <property type="component" value="Unassembled WGS sequence"/>
</dbReference>
<dbReference type="EMBL" id="MU004185">
    <property type="protein sequence ID" value="KAF2498242.1"/>
    <property type="molecule type" value="Genomic_DNA"/>
</dbReference>
<reference evidence="2" key="1">
    <citation type="journal article" date="2020" name="Stud. Mycol.">
        <title>101 Dothideomycetes genomes: a test case for predicting lifestyles and emergence of pathogens.</title>
        <authorList>
            <person name="Haridas S."/>
            <person name="Albert R."/>
            <person name="Binder M."/>
            <person name="Bloem J."/>
            <person name="Labutti K."/>
            <person name="Salamov A."/>
            <person name="Andreopoulos B."/>
            <person name="Baker S."/>
            <person name="Barry K."/>
            <person name="Bills G."/>
            <person name="Bluhm B."/>
            <person name="Cannon C."/>
            <person name="Castanera R."/>
            <person name="Culley D."/>
            <person name="Daum C."/>
            <person name="Ezra D."/>
            <person name="Gonzalez J."/>
            <person name="Henrissat B."/>
            <person name="Kuo A."/>
            <person name="Liang C."/>
            <person name="Lipzen A."/>
            <person name="Lutzoni F."/>
            <person name="Magnuson J."/>
            <person name="Mondo S."/>
            <person name="Nolan M."/>
            <person name="Ohm R."/>
            <person name="Pangilinan J."/>
            <person name="Park H.-J."/>
            <person name="Ramirez L."/>
            <person name="Alfaro M."/>
            <person name="Sun H."/>
            <person name="Tritt A."/>
            <person name="Yoshinaga Y."/>
            <person name="Zwiers L.-H."/>
            <person name="Turgeon B."/>
            <person name="Goodwin S."/>
            <person name="Spatafora J."/>
            <person name="Crous P."/>
            <person name="Grigoriev I."/>
        </authorList>
    </citation>
    <scope>NUCLEOTIDE SEQUENCE</scope>
    <source>
        <strain evidence="2">CBS 269.34</strain>
    </source>
</reference>
<proteinExistence type="predicted"/>
<gene>
    <name evidence="2" type="ORF">BU16DRAFT_456153</name>
</gene>
<organism evidence="2 3">
    <name type="scientific">Lophium mytilinum</name>
    <dbReference type="NCBI Taxonomy" id="390894"/>
    <lineage>
        <taxon>Eukaryota</taxon>
        <taxon>Fungi</taxon>
        <taxon>Dikarya</taxon>
        <taxon>Ascomycota</taxon>
        <taxon>Pezizomycotina</taxon>
        <taxon>Dothideomycetes</taxon>
        <taxon>Pleosporomycetidae</taxon>
        <taxon>Mytilinidiales</taxon>
        <taxon>Mytilinidiaceae</taxon>
        <taxon>Lophium</taxon>
    </lineage>
</organism>
<accession>A0A6A6R1I6</accession>
<dbReference type="InterPro" id="IPR036869">
    <property type="entry name" value="J_dom_sf"/>
</dbReference>
<keyword evidence="3" id="KW-1185">Reference proteome</keyword>
<feature type="domain" description="J" evidence="1">
    <location>
        <begin position="6"/>
        <end position="67"/>
    </location>
</feature>
<dbReference type="Gene3D" id="1.10.287.110">
    <property type="entry name" value="DnaJ domain"/>
    <property type="match status" value="1"/>
</dbReference>
<dbReference type="AlphaFoldDB" id="A0A6A6R1I6"/>
<evidence type="ECO:0000313" key="3">
    <source>
        <dbReference type="Proteomes" id="UP000799750"/>
    </source>
</evidence>
<feature type="non-terminal residue" evidence="2">
    <location>
        <position position="67"/>
    </location>
</feature>